<organism evidence="3 4">
    <name type="scientific">Gaiella occulta</name>
    <dbReference type="NCBI Taxonomy" id="1002870"/>
    <lineage>
        <taxon>Bacteria</taxon>
        <taxon>Bacillati</taxon>
        <taxon>Actinomycetota</taxon>
        <taxon>Thermoleophilia</taxon>
        <taxon>Gaiellales</taxon>
        <taxon>Gaiellaceae</taxon>
        <taxon>Gaiella</taxon>
    </lineage>
</organism>
<dbReference type="Pfam" id="PF02594">
    <property type="entry name" value="DUF167"/>
    <property type="match status" value="1"/>
</dbReference>
<dbReference type="SMART" id="SM01152">
    <property type="entry name" value="DUF167"/>
    <property type="match status" value="1"/>
</dbReference>
<gene>
    <name evidence="3" type="ORF">Gocc_0987</name>
</gene>
<protein>
    <recommendedName>
        <fullName evidence="2">UPF0235 protein Gocc_0987</fullName>
    </recommendedName>
</protein>
<evidence type="ECO:0000313" key="4">
    <source>
        <dbReference type="Proteomes" id="UP000254134"/>
    </source>
</evidence>
<comment type="similarity">
    <text evidence="1 2">Belongs to the UPF0235 family.</text>
</comment>
<dbReference type="InterPro" id="IPR003746">
    <property type="entry name" value="DUF167"/>
</dbReference>
<comment type="caution">
    <text evidence="3">The sequence shown here is derived from an EMBL/GenBank/DDBJ whole genome shotgun (WGS) entry which is preliminary data.</text>
</comment>
<dbReference type="SUPFAM" id="SSF69786">
    <property type="entry name" value="YggU-like"/>
    <property type="match status" value="1"/>
</dbReference>
<reference evidence="4" key="2">
    <citation type="journal article" date="2019" name="MicrobiologyOpen">
        <title>High-quality draft genome sequence of Gaiella occulta isolated from a 150 meter deep mineral water borehole and comparison with the genome sequences of other deep-branching lineages of the phylum Actinobacteria.</title>
        <authorList>
            <person name="Severino R."/>
            <person name="Froufe H.J.C."/>
            <person name="Barroso C."/>
            <person name="Albuquerque L."/>
            <person name="Lobo-da-Cunha A."/>
            <person name="da Costa M.S."/>
            <person name="Egas C."/>
        </authorList>
    </citation>
    <scope>NUCLEOTIDE SEQUENCE [LARGE SCALE GENOMIC DNA]</scope>
    <source>
        <strain evidence="4">F2-233</strain>
    </source>
</reference>
<keyword evidence="4" id="KW-1185">Reference proteome</keyword>
<accession>A0A7M2YYT1</accession>
<dbReference type="PANTHER" id="PTHR13420">
    <property type="entry name" value="UPF0235 PROTEIN C15ORF40"/>
    <property type="match status" value="1"/>
</dbReference>
<proteinExistence type="inferred from homology"/>
<dbReference type="RefSeq" id="WP_114795417.1">
    <property type="nucleotide sequence ID" value="NZ_QQZY01000002.1"/>
</dbReference>
<dbReference type="HAMAP" id="MF_00634">
    <property type="entry name" value="UPF0235"/>
    <property type="match status" value="1"/>
</dbReference>
<dbReference type="NCBIfam" id="TIGR00251">
    <property type="entry name" value="DUF167 family protein"/>
    <property type="match status" value="1"/>
</dbReference>
<dbReference type="PANTHER" id="PTHR13420:SF7">
    <property type="entry name" value="UPF0235 PROTEIN C15ORF40"/>
    <property type="match status" value="1"/>
</dbReference>
<dbReference type="GO" id="GO:0005737">
    <property type="term" value="C:cytoplasm"/>
    <property type="evidence" value="ECO:0007669"/>
    <property type="project" value="TreeGrafter"/>
</dbReference>
<name>A0A7M2YYT1_9ACTN</name>
<evidence type="ECO:0000313" key="3">
    <source>
        <dbReference type="EMBL" id="RDI75189.1"/>
    </source>
</evidence>
<dbReference type="InterPro" id="IPR036591">
    <property type="entry name" value="YggU-like_sf"/>
</dbReference>
<reference evidence="3 4" key="1">
    <citation type="submission" date="2018-07" db="EMBL/GenBank/DDBJ databases">
        <title>High-quality-draft genome sequence of Gaiella occulta.</title>
        <authorList>
            <person name="Severino R."/>
            <person name="Froufe H.J.C."/>
            <person name="Rainey F.A."/>
            <person name="Barroso C."/>
            <person name="Albuquerque L."/>
            <person name="Lobo-Da-Cunha A."/>
            <person name="Da Costa M.S."/>
            <person name="Egas C."/>
        </authorList>
    </citation>
    <scope>NUCLEOTIDE SEQUENCE [LARGE SCALE GENOMIC DNA]</scope>
    <source>
        <strain evidence="3 4">F2-233</strain>
    </source>
</reference>
<dbReference type="EMBL" id="QQZY01000002">
    <property type="protein sequence ID" value="RDI75189.1"/>
    <property type="molecule type" value="Genomic_DNA"/>
</dbReference>
<sequence length="96" mass="10084">MEPRLTRLRMRVSPGAGRSAVVGRYGEGWKVRVAAPPEKGRANAEVVALVAGSLGLGRPAVRVVAGAASRDKVIEVDGLSHEEAERLLAVAGEERS</sequence>
<dbReference type="Proteomes" id="UP000254134">
    <property type="component" value="Unassembled WGS sequence"/>
</dbReference>
<dbReference type="OrthoDB" id="9800587at2"/>
<dbReference type="Gene3D" id="3.30.1200.10">
    <property type="entry name" value="YggU-like"/>
    <property type="match status" value="1"/>
</dbReference>
<evidence type="ECO:0000256" key="1">
    <source>
        <dbReference type="ARBA" id="ARBA00010364"/>
    </source>
</evidence>
<dbReference type="AlphaFoldDB" id="A0A7M2YYT1"/>
<evidence type="ECO:0000256" key="2">
    <source>
        <dbReference type="HAMAP-Rule" id="MF_00634"/>
    </source>
</evidence>